<gene>
    <name evidence="1" type="ORF">IAD41_03450</name>
</gene>
<dbReference type="Proteomes" id="UP000824139">
    <property type="component" value="Unassembled WGS sequence"/>
</dbReference>
<accession>A0A9D1K379</accession>
<evidence type="ECO:0000313" key="2">
    <source>
        <dbReference type="Proteomes" id="UP000824139"/>
    </source>
</evidence>
<reference evidence="1" key="2">
    <citation type="journal article" date="2021" name="PeerJ">
        <title>Extensive microbial diversity within the chicken gut microbiome revealed by metagenomics and culture.</title>
        <authorList>
            <person name="Gilroy R."/>
            <person name="Ravi A."/>
            <person name="Getino M."/>
            <person name="Pursley I."/>
            <person name="Horton D.L."/>
            <person name="Alikhan N.F."/>
            <person name="Baker D."/>
            <person name="Gharbi K."/>
            <person name="Hall N."/>
            <person name="Watson M."/>
            <person name="Adriaenssens E.M."/>
            <person name="Foster-Nyarko E."/>
            <person name="Jarju S."/>
            <person name="Secka A."/>
            <person name="Antonio M."/>
            <person name="Oren A."/>
            <person name="Chaudhuri R.R."/>
            <person name="La Ragione R."/>
            <person name="Hildebrand F."/>
            <person name="Pallen M.J."/>
        </authorList>
    </citation>
    <scope>NUCLEOTIDE SEQUENCE</scope>
    <source>
        <strain evidence="1">CHK152-2994</strain>
    </source>
</reference>
<dbReference type="EMBL" id="DVJO01000076">
    <property type="protein sequence ID" value="HIS82645.1"/>
    <property type="molecule type" value="Genomic_DNA"/>
</dbReference>
<reference evidence="1" key="1">
    <citation type="submission" date="2020-10" db="EMBL/GenBank/DDBJ databases">
        <authorList>
            <person name="Gilroy R."/>
        </authorList>
    </citation>
    <scope>NUCLEOTIDE SEQUENCE</scope>
    <source>
        <strain evidence="1">CHK152-2994</strain>
    </source>
</reference>
<proteinExistence type="predicted"/>
<sequence>MLQLYKSCTRSVDFGGIEVALSNMHDVVIEGHVLKFYYPAARTNWIIDFDNLPYITGK</sequence>
<dbReference type="AlphaFoldDB" id="A0A9D1K379"/>
<name>A0A9D1K379_9BACT</name>
<organism evidence="1 2">
    <name type="scientific">Candidatus Scatenecus faecavium</name>
    <dbReference type="NCBI Taxonomy" id="2840915"/>
    <lineage>
        <taxon>Bacteria</taxon>
        <taxon>Candidatus Scatenecus</taxon>
    </lineage>
</organism>
<evidence type="ECO:0000313" key="1">
    <source>
        <dbReference type="EMBL" id="HIS82645.1"/>
    </source>
</evidence>
<comment type="caution">
    <text evidence="1">The sequence shown here is derived from an EMBL/GenBank/DDBJ whole genome shotgun (WGS) entry which is preliminary data.</text>
</comment>
<protein>
    <submittedName>
        <fullName evidence="1">Uncharacterized protein</fullName>
    </submittedName>
</protein>